<accession>A0A1H2JQP3</accession>
<reference evidence="2" key="1">
    <citation type="submission" date="2016-10" db="EMBL/GenBank/DDBJ databases">
        <authorList>
            <person name="Varghese N."/>
            <person name="Submissions S."/>
        </authorList>
    </citation>
    <scope>NUCLEOTIDE SEQUENCE [LARGE SCALE GENOMIC DNA]</scope>
    <source>
        <strain evidence="2">DSM 3384</strain>
    </source>
</reference>
<dbReference type="EMBL" id="FNLL01000014">
    <property type="protein sequence ID" value="SDU58819.1"/>
    <property type="molecule type" value="Genomic_DNA"/>
</dbReference>
<protein>
    <submittedName>
        <fullName evidence="1">Uncharacterized protein</fullName>
    </submittedName>
</protein>
<sequence length="39" mass="4285">MEANSKRIIAGYFESAEGKEGMLPTNEGLVTVLRHAARH</sequence>
<evidence type="ECO:0000313" key="1">
    <source>
        <dbReference type="EMBL" id="SDU58819.1"/>
    </source>
</evidence>
<evidence type="ECO:0000313" key="2">
    <source>
        <dbReference type="Proteomes" id="UP000199608"/>
    </source>
</evidence>
<dbReference type="Proteomes" id="UP000199608">
    <property type="component" value="Unassembled WGS sequence"/>
</dbReference>
<gene>
    <name evidence="1" type="ORF">SAMN04487931_11461</name>
</gene>
<organism evidence="1 2">
    <name type="scientific">Desulfobacula phenolica</name>
    <dbReference type="NCBI Taxonomy" id="90732"/>
    <lineage>
        <taxon>Bacteria</taxon>
        <taxon>Pseudomonadati</taxon>
        <taxon>Thermodesulfobacteriota</taxon>
        <taxon>Desulfobacteria</taxon>
        <taxon>Desulfobacterales</taxon>
        <taxon>Desulfobacteraceae</taxon>
        <taxon>Desulfobacula</taxon>
    </lineage>
</organism>
<proteinExistence type="predicted"/>
<dbReference type="AlphaFoldDB" id="A0A1H2JQP3"/>
<keyword evidence="2" id="KW-1185">Reference proteome</keyword>
<name>A0A1H2JQP3_9BACT</name>